<dbReference type="EMBL" id="BMAW01093462">
    <property type="protein sequence ID" value="GFS60474.1"/>
    <property type="molecule type" value="Genomic_DNA"/>
</dbReference>
<dbReference type="EMBL" id="BMAW01074184">
    <property type="protein sequence ID" value="GFT91117.1"/>
    <property type="molecule type" value="Genomic_DNA"/>
</dbReference>
<evidence type="ECO:0000313" key="1">
    <source>
        <dbReference type="EMBL" id="GFS60474.1"/>
    </source>
</evidence>
<sequence>MVLDFVTPPVDVLYSRSRSVCPHNTAQLPDVATAEVVPTNCLQIRATAGGLVRFLPNDCISRRRGSTEGDLNRMRIDSTAV</sequence>
<protein>
    <submittedName>
        <fullName evidence="2">Uncharacterized protein</fullName>
    </submittedName>
</protein>
<keyword evidence="5" id="KW-1185">Reference proteome</keyword>
<organism evidence="2 5">
    <name type="scientific">Nephila pilipes</name>
    <name type="common">Giant wood spider</name>
    <name type="synonym">Nephila maculata</name>
    <dbReference type="NCBI Taxonomy" id="299642"/>
    <lineage>
        <taxon>Eukaryota</taxon>
        <taxon>Metazoa</taxon>
        <taxon>Ecdysozoa</taxon>
        <taxon>Arthropoda</taxon>
        <taxon>Chelicerata</taxon>
        <taxon>Arachnida</taxon>
        <taxon>Araneae</taxon>
        <taxon>Araneomorphae</taxon>
        <taxon>Entelegynae</taxon>
        <taxon>Araneoidea</taxon>
        <taxon>Nephilidae</taxon>
        <taxon>Nephila</taxon>
    </lineage>
</organism>
<reference evidence="2" key="1">
    <citation type="submission" date="2020-08" db="EMBL/GenBank/DDBJ databases">
        <title>Multicomponent nature underlies the extraordinary mechanical properties of spider dragline silk.</title>
        <authorList>
            <person name="Kono N."/>
            <person name="Nakamura H."/>
            <person name="Mori M."/>
            <person name="Yoshida Y."/>
            <person name="Ohtoshi R."/>
            <person name="Malay A.D."/>
            <person name="Moran D.A.P."/>
            <person name="Tomita M."/>
            <person name="Numata K."/>
            <person name="Arakawa K."/>
        </authorList>
    </citation>
    <scope>NUCLEOTIDE SEQUENCE</scope>
</reference>
<dbReference type="EMBL" id="BMAW01116915">
    <property type="protein sequence ID" value="GFT72724.1"/>
    <property type="molecule type" value="Genomic_DNA"/>
</dbReference>
<name>A0A8X6TQA3_NEPPI</name>
<dbReference type="Proteomes" id="UP000887013">
    <property type="component" value="Unassembled WGS sequence"/>
</dbReference>
<evidence type="ECO:0000313" key="2">
    <source>
        <dbReference type="EMBL" id="GFT35231.1"/>
    </source>
</evidence>
<gene>
    <name evidence="3" type="ORF">NPIL_278751</name>
    <name evidence="1" type="ORF">NPIL_517791</name>
    <name evidence="4" type="ORF">NPIL_617541</name>
    <name evidence="2" type="ORF">NPIL_84691</name>
</gene>
<proteinExistence type="predicted"/>
<evidence type="ECO:0000313" key="5">
    <source>
        <dbReference type="Proteomes" id="UP000887013"/>
    </source>
</evidence>
<dbReference type="AlphaFoldDB" id="A0A8X6TQA3"/>
<comment type="caution">
    <text evidence="2">The sequence shown here is derived from an EMBL/GenBank/DDBJ whole genome shotgun (WGS) entry which is preliminary data.</text>
</comment>
<evidence type="ECO:0000313" key="3">
    <source>
        <dbReference type="EMBL" id="GFT72724.1"/>
    </source>
</evidence>
<evidence type="ECO:0000313" key="4">
    <source>
        <dbReference type="EMBL" id="GFT91117.1"/>
    </source>
</evidence>
<dbReference type="EMBL" id="BMAW01062282">
    <property type="protein sequence ID" value="GFT35231.1"/>
    <property type="molecule type" value="Genomic_DNA"/>
</dbReference>
<accession>A0A8X6TQA3</accession>